<sequence length="125" mass="13294">MKSVTWTAKNDGIGPNEFTEFAFIAANPSEPGQISWKAVQTYDDGSVVEWAGSPDSEKPASVTKISEGDAVSSHEDHEQSTTSEAAEEETDTSSSSESGSTNWIAISLSVIAILLALIGLFRKRA</sequence>
<dbReference type="AlphaFoldDB" id="A0A220U824"/>
<dbReference type="OrthoDB" id="69896at2"/>
<feature type="region of interest" description="Disordered" evidence="1">
    <location>
        <begin position="48"/>
        <end position="100"/>
    </location>
</feature>
<evidence type="ECO:0000256" key="1">
    <source>
        <dbReference type="SAM" id="MobiDB-lite"/>
    </source>
</evidence>
<evidence type="ECO:0000259" key="3">
    <source>
        <dbReference type="Pfam" id="PF07987"/>
    </source>
</evidence>
<evidence type="ECO:0000256" key="2">
    <source>
        <dbReference type="SAM" id="Phobius"/>
    </source>
</evidence>
<dbReference type="InterPro" id="IPR012533">
    <property type="entry name" value="YcnI-copper_dom"/>
</dbReference>
<dbReference type="Pfam" id="PF07987">
    <property type="entry name" value="DUF1775"/>
    <property type="match status" value="1"/>
</dbReference>
<keyword evidence="2" id="KW-1133">Transmembrane helix</keyword>
<protein>
    <recommendedName>
        <fullName evidence="3">YncI copper-binding domain-containing protein</fullName>
    </recommendedName>
</protein>
<proteinExistence type="predicted"/>
<keyword evidence="2" id="KW-0472">Membrane</keyword>
<evidence type="ECO:0000313" key="4">
    <source>
        <dbReference type="EMBL" id="ASK64046.1"/>
    </source>
</evidence>
<keyword evidence="2" id="KW-0812">Transmembrane</keyword>
<feature type="transmembrane region" description="Helical" evidence="2">
    <location>
        <begin position="103"/>
        <end position="121"/>
    </location>
</feature>
<accession>A0A220U824</accession>
<dbReference type="Gene3D" id="2.60.40.2230">
    <property type="entry name" value="Uncharacterised protein YcnI-like PF07987, DUF1775"/>
    <property type="match status" value="1"/>
</dbReference>
<dbReference type="EMBL" id="CP022315">
    <property type="protein sequence ID" value="ASK64046.1"/>
    <property type="molecule type" value="Genomic_DNA"/>
</dbReference>
<feature type="domain" description="YncI copper-binding" evidence="3">
    <location>
        <begin position="2"/>
        <end position="61"/>
    </location>
</feature>
<keyword evidence="5" id="KW-1185">Reference proteome</keyword>
<dbReference type="Proteomes" id="UP000198312">
    <property type="component" value="Chromosome"/>
</dbReference>
<dbReference type="KEGG" id="vil:CFK37_18735"/>
<dbReference type="InterPro" id="IPR038507">
    <property type="entry name" value="YcnI-like_sf"/>
</dbReference>
<gene>
    <name evidence="4" type="ORF">CFK37_18735</name>
</gene>
<reference evidence="4 5" key="1">
    <citation type="submission" date="2017-07" db="EMBL/GenBank/DDBJ databases">
        <title>Virgibacillus sp. LM2416.</title>
        <authorList>
            <person name="Tak E.J."/>
            <person name="Bae J.-W."/>
        </authorList>
    </citation>
    <scope>NUCLEOTIDE SEQUENCE [LARGE SCALE GENOMIC DNA]</scope>
    <source>
        <strain evidence="4 5">LM2416</strain>
    </source>
</reference>
<organism evidence="4 5">
    <name type="scientific">Virgibacillus phasianinus</name>
    <dbReference type="NCBI Taxonomy" id="2017483"/>
    <lineage>
        <taxon>Bacteria</taxon>
        <taxon>Bacillati</taxon>
        <taxon>Bacillota</taxon>
        <taxon>Bacilli</taxon>
        <taxon>Bacillales</taxon>
        <taxon>Bacillaceae</taxon>
        <taxon>Virgibacillus</taxon>
    </lineage>
</organism>
<evidence type="ECO:0000313" key="5">
    <source>
        <dbReference type="Proteomes" id="UP000198312"/>
    </source>
</evidence>
<name>A0A220U824_9BACI</name>